<dbReference type="CDD" id="cd00397">
    <property type="entry name" value="DNA_BRE_C"/>
    <property type="match status" value="1"/>
</dbReference>
<dbReference type="Gene3D" id="1.10.443.10">
    <property type="entry name" value="Intergrase catalytic core"/>
    <property type="match status" value="1"/>
</dbReference>
<gene>
    <name evidence="3" type="ordered locus">Mhar_1996</name>
</gene>
<accession>G7WR49</accession>
<organism evidence="3 4">
    <name type="scientific">Methanothrix harundinacea (strain 6Ac)</name>
    <name type="common">Methanosaeta harundinacea</name>
    <dbReference type="NCBI Taxonomy" id="1110509"/>
    <lineage>
        <taxon>Archaea</taxon>
        <taxon>Methanobacteriati</taxon>
        <taxon>Methanobacteriota</taxon>
        <taxon>Stenosarchaea group</taxon>
        <taxon>Methanomicrobia</taxon>
        <taxon>Methanotrichales</taxon>
        <taxon>Methanotrichaceae</taxon>
        <taxon>Methanothrix</taxon>
    </lineage>
</organism>
<protein>
    <recommendedName>
        <fullName evidence="2">Tyr recombinase domain-containing protein</fullName>
    </recommendedName>
</protein>
<dbReference type="OrthoDB" id="142231at2157"/>
<keyword evidence="4" id="KW-1185">Reference proteome</keyword>
<keyword evidence="1" id="KW-0233">DNA recombination</keyword>
<dbReference type="HOGENOM" id="CLU_1745555_0_0_2"/>
<dbReference type="STRING" id="1110509.Mhar_1996"/>
<dbReference type="InterPro" id="IPR002104">
    <property type="entry name" value="Integrase_catalytic"/>
</dbReference>
<dbReference type="Pfam" id="PF00589">
    <property type="entry name" value="Phage_integrase"/>
    <property type="match status" value="1"/>
</dbReference>
<evidence type="ECO:0000313" key="4">
    <source>
        <dbReference type="Proteomes" id="UP000005877"/>
    </source>
</evidence>
<dbReference type="PANTHER" id="PTHR30349">
    <property type="entry name" value="PHAGE INTEGRASE-RELATED"/>
    <property type="match status" value="1"/>
</dbReference>
<evidence type="ECO:0000313" key="3">
    <source>
        <dbReference type="EMBL" id="AET65352.1"/>
    </source>
</evidence>
<evidence type="ECO:0000259" key="2">
    <source>
        <dbReference type="PROSITE" id="PS51898"/>
    </source>
</evidence>
<sequence length="149" mass="17236">MIEASADGEYWIIWQLMALCGLRSVEAVNLTYGDIDLERRLIHVGKTSSNSGKSRTVIYPECLQEVIEEQLDRHRHLYRKNEHNYFIAGWWSPLSTRAVRYAFQKYSDMAGIEGYSPHSLRHFYAESLVRKGVDLDTIRKNLGVSILTI</sequence>
<dbReference type="EMBL" id="CP003117">
    <property type="protein sequence ID" value="AET65352.1"/>
    <property type="molecule type" value="Genomic_DNA"/>
</dbReference>
<dbReference type="AlphaFoldDB" id="G7WR49"/>
<dbReference type="InterPro" id="IPR011010">
    <property type="entry name" value="DNA_brk_join_enz"/>
</dbReference>
<dbReference type="GO" id="GO:0003677">
    <property type="term" value="F:DNA binding"/>
    <property type="evidence" value="ECO:0007669"/>
    <property type="project" value="InterPro"/>
</dbReference>
<dbReference type="GO" id="GO:0015074">
    <property type="term" value="P:DNA integration"/>
    <property type="evidence" value="ECO:0007669"/>
    <property type="project" value="InterPro"/>
</dbReference>
<dbReference type="Proteomes" id="UP000005877">
    <property type="component" value="Chromosome"/>
</dbReference>
<dbReference type="SUPFAM" id="SSF56349">
    <property type="entry name" value="DNA breaking-rejoining enzymes"/>
    <property type="match status" value="1"/>
</dbReference>
<name>G7WR49_METH6</name>
<dbReference type="KEGG" id="mhi:Mhar_1996"/>
<dbReference type="RefSeq" id="WP_014587528.1">
    <property type="nucleotide sequence ID" value="NC_017527.1"/>
</dbReference>
<evidence type="ECO:0000256" key="1">
    <source>
        <dbReference type="ARBA" id="ARBA00023172"/>
    </source>
</evidence>
<dbReference type="GeneID" id="31812421"/>
<proteinExistence type="predicted"/>
<dbReference type="InterPro" id="IPR013762">
    <property type="entry name" value="Integrase-like_cat_sf"/>
</dbReference>
<feature type="domain" description="Tyr recombinase" evidence="2">
    <location>
        <begin position="1"/>
        <end position="149"/>
    </location>
</feature>
<reference evidence="3 4" key="1">
    <citation type="journal article" date="2012" name="PLoS ONE">
        <title>The genome characteristics and predicted function of methyl-group oxidation pathway in the obligate aceticlastic methanogens, Methanosaeta spp.</title>
        <authorList>
            <person name="Zhu J."/>
            <person name="Zheng H."/>
            <person name="Ai G."/>
            <person name="Zhang G."/>
            <person name="Liu D."/>
            <person name="Liu X."/>
            <person name="Dong X."/>
        </authorList>
    </citation>
    <scope>NUCLEOTIDE SEQUENCE [LARGE SCALE GENOMIC DNA]</scope>
    <source>
        <strain evidence="3 4">6Ac</strain>
    </source>
</reference>
<dbReference type="PANTHER" id="PTHR30349:SF64">
    <property type="entry name" value="PROPHAGE INTEGRASE INTD-RELATED"/>
    <property type="match status" value="1"/>
</dbReference>
<dbReference type="InterPro" id="IPR050090">
    <property type="entry name" value="Tyrosine_recombinase_XerCD"/>
</dbReference>
<dbReference type="GO" id="GO:0006310">
    <property type="term" value="P:DNA recombination"/>
    <property type="evidence" value="ECO:0007669"/>
    <property type="project" value="UniProtKB-KW"/>
</dbReference>
<dbReference type="PROSITE" id="PS51898">
    <property type="entry name" value="TYR_RECOMBINASE"/>
    <property type="match status" value="1"/>
</dbReference>